<feature type="non-terminal residue" evidence="1">
    <location>
        <position position="48"/>
    </location>
</feature>
<gene>
    <name evidence="1" type="ORF">METZ01_LOCUS474708</name>
</gene>
<accession>A0A383BPL0</accession>
<organism evidence="1">
    <name type="scientific">marine metagenome</name>
    <dbReference type="NCBI Taxonomy" id="408172"/>
    <lineage>
        <taxon>unclassified sequences</taxon>
        <taxon>metagenomes</taxon>
        <taxon>ecological metagenomes</taxon>
    </lineage>
</organism>
<sequence length="48" mass="5650">MKQDQIDKESLYLCSEIEKALERIISYDDGMLDDKMFTKIKKPAIKLL</sequence>
<proteinExistence type="predicted"/>
<dbReference type="AlphaFoldDB" id="A0A383BPL0"/>
<protein>
    <submittedName>
        <fullName evidence="1">Uncharacterized protein</fullName>
    </submittedName>
</protein>
<dbReference type="EMBL" id="UINC01202177">
    <property type="protein sequence ID" value="SVE21854.1"/>
    <property type="molecule type" value="Genomic_DNA"/>
</dbReference>
<name>A0A383BPL0_9ZZZZ</name>
<evidence type="ECO:0000313" key="1">
    <source>
        <dbReference type="EMBL" id="SVE21854.1"/>
    </source>
</evidence>
<reference evidence="1" key="1">
    <citation type="submission" date="2018-05" db="EMBL/GenBank/DDBJ databases">
        <authorList>
            <person name="Lanie J.A."/>
            <person name="Ng W.-L."/>
            <person name="Kazmierczak K.M."/>
            <person name="Andrzejewski T.M."/>
            <person name="Davidsen T.M."/>
            <person name="Wayne K.J."/>
            <person name="Tettelin H."/>
            <person name="Glass J.I."/>
            <person name="Rusch D."/>
            <person name="Podicherti R."/>
            <person name="Tsui H.-C.T."/>
            <person name="Winkler M.E."/>
        </authorList>
    </citation>
    <scope>NUCLEOTIDE SEQUENCE</scope>
</reference>